<protein>
    <submittedName>
        <fullName evidence="3">Uncharacterized protein</fullName>
    </submittedName>
</protein>
<accession>A0A9P3QAK7</accession>
<comment type="caution">
    <text evidence="3">The sequence shown here is derived from an EMBL/GenBank/DDBJ whole genome shotgun (WGS) entry which is preliminary data.</text>
</comment>
<dbReference type="EMBL" id="BRZI01000028">
    <property type="protein sequence ID" value="GLD31627.1"/>
    <property type="molecule type" value="Genomic_DNA"/>
</dbReference>
<dbReference type="AlphaFoldDB" id="A0A9P3QAK7"/>
<dbReference type="GeneID" id="83632008"/>
<dbReference type="Proteomes" id="UP001165663">
    <property type="component" value="Unassembled WGS sequence"/>
</dbReference>
<feature type="compositionally biased region" description="Low complexity" evidence="1">
    <location>
        <begin position="419"/>
        <end position="438"/>
    </location>
</feature>
<evidence type="ECO:0000313" key="2">
    <source>
        <dbReference type="EMBL" id="GLB83532.1"/>
    </source>
</evidence>
<evidence type="ECO:0000256" key="1">
    <source>
        <dbReference type="SAM" id="MobiDB-lite"/>
    </source>
</evidence>
<evidence type="ECO:0000313" key="3">
    <source>
        <dbReference type="EMBL" id="GLD31627.1"/>
    </source>
</evidence>
<dbReference type="EMBL" id="BRXE01000028">
    <property type="protein sequence ID" value="GLB83532.1"/>
    <property type="molecule type" value="Genomic_DNA"/>
</dbReference>
<feature type="region of interest" description="Disordered" evidence="1">
    <location>
        <begin position="395"/>
        <end position="438"/>
    </location>
</feature>
<organism evidence="3 4">
    <name type="scientific">Mycobacterium kiyosense</name>
    <dbReference type="NCBI Taxonomy" id="2871094"/>
    <lineage>
        <taxon>Bacteria</taxon>
        <taxon>Bacillati</taxon>
        <taxon>Actinomycetota</taxon>
        <taxon>Actinomycetes</taxon>
        <taxon>Mycobacteriales</taxon>
        <taxon>Mycobacteriaceae</taxon>
        <taxon>Mycobacterium</taxon>
    </lineage>
</organism>
<proteinExistence type="predicted"/>
<gene>
    <name evidence="3" type="ORF">Mkiyose1413_35100</name>
    <name evidence="2" type="ORF">SRL2020028_27880</name>
</gene>
<reference evidence="3" key="1">
    <citation type="submission" date="2022-08" db="EMBL/GenBank/DDBJ databases">
        <title>Mycobacterium kiyosense sp. nov., scotochromogenic slow-glowing species isolated from respiratory specimens.</title>
        <authorList>
            <person name="Fukano H."/>
            <person name="Kazumi Y."/>
            <person name="Sakagami N."/>
            <person name="Ato M."/>
            <person name="Mitarai S."/>
            <person name="Hoshino Y."/>
        </authorList>
    </citation>
    <scope>NUCLEOTIDE SEQUENCE</scope>
    <source>
        <strain evidence="3">1413</strain>
        <strain evidence="2">SRL2020-028</strain>
    </source>
</reference>
<keyword evidence="4" id="KW-1185">Reference proteome</keyword>
<dbReference type="RefSeq" id="WP_236978782.1">
    <property type="nucleotide sequence ID" value="NZ_BRXE01000028.1"/>
</dbReference>
<evidence type="ECO:0000313" key="4">
    <source>
        <dbReference type="Proteomes" id="UP001064782"/>
    </source>
</evidence>
<name>A0A9P3QAK7_9MYCO</name>
<dbReference type="Proteomes" id="UP001064782">
    <property type="component" value="Unassembled WGS sequence"/>
</dbReference>
<feature type="compositionally biased region" description="Pro residues" evidence="1">
    <location>
        <begin position="403"/>
        <end position="418"/>
    </location>
</feature>
<sequence length="438" mass="45599">MPSELTLSLMVGMGLDPAPRAVMEALTDVSVSVGAGGSTPSGFDLKFATSKLSPITTQLLPTGYFDPPTRIVIAATLSGSTTVLMDGVITQQDVVPSDEAGKSVLSLKGEDLTRMMDVIDFSSMIAYPAMPAEARVALILAKYLPVYGIVPLVLPSVLINVPLPNETVPQQSGTDLQYINTLAEQVGYTFYLQPGPAPGMSMAYWGPKLQMAIPFLATPPPLAIDWDGRSNVESLQFSFDGFKKTRFFVWVQLPDVPVPLPIPVPDVTPLSPPLGQKDPLPLKVTPLSGLSGYNPIQAAAIALAKTADSANVVTGQGTLDVLRYGSILPARTVVQVQGAGITFDGEYFVSTVTHTIKPGSYKQNFTMQRNRLVGGNSADPASYGLGQQLPAFSSSAATATPALPSPGPALPVPAPAGPAVPVNTGASTASSLPASPAG</sequence>